<evidence type="ECO:0000256" key="2">
    <source>
        <dbReference type="SAM" id="SignalP"/>
    </source>
</evidence>
<protein>
    <recommendedName>
        <fullName evidence="5">DUF748 domain-containing protein</fullName>
    </recommendedName>
</protein>
<feature type="region of interest" description="Disordered" evidence="1">
    <location>
        <begin position="295"/>
        <end position="318"/>
    </location>
</feature>
<evidence type="ECO:0000313" key="4">
    <source>
        <dbReference type="Proteomes" id="UP000295674"/>
    </source>
</evidence>
<dbReference type="AlphaFoldDB" id="A0A4R4W3Q2"/>
<accession>A0A4R4W3Q2</accession>
<dbReference type="Proteomes" id="UP000295674">
    <property type="component" value="Unassembled WGS sequence"/>
</dbReference>
<evidence type="ECO:0008006" key="5">
    <source>
        <dbReference type="Google" id="ProtNLM"/>
    </source>
</evidence>
<keyword evidence="2" id="KW-0732">Signal</keyword>
<evidence type="ECO:0000256" key="1">
    <source>
        <dbReference type="SAM" id="MobiDB-lite"/>
    </source>
</evidence>
<dbReference type="RefSeq" id="WP_132672262.1">
    <property type="nucleotide sequence ID" value="NZ_SMKS01000002.1"/>
</dbReference>
<feature type="chain" id="PRO_5039357908" description="DUF748 domain-containing protein" evidence="2">
    <location>
        <begin position="24"/>
        <end position="318"/>
    </location>
</feature>
<dbReference type="EMBL" id="SMKS01000002">
    <property type="protein sequence ID" value="TDD10164.1"/>
    <property type="molecule type" value="Genomic_DNA"/>
</dbReference>
<gene>
    <name evidence="3" type="ORF">E1181_02715</name>
</gene>
<evidence type="ECO:0000313" key="3">
    <source>
        <dbReference type="EMBL" id="TDD10164.1"/>
    </source>
</evidence>
<comment type="caution">
    <text evidence="3">The sequence shown here is derived from an EMBL/GenBank/DDBJ whole genome shotgun (WGS) entry which is preliminary data.</text>
</comment>
<reference evidence="3 4" key="1">
    <citation type="submission" date="2019-03" db="EMBL/GenBank/DDBJ databases">
        <title>Draft genome sequences of novel Actinobacteria.</title>
        <authorList>
            <person name="Sahin N."/>
            <person name="Ay H."/>
            <person name="Saygin H."/>
        </authorList>
    </citation>
    <scope>NUCLEOTIDE SEQUENCE [LARGE SCALE GENOMIC DNA]</scope>
    <source>
        <strain evidence="3 4">16K309</strain>
    </source>
</reference>
<name>A0A4R4W3Q2_9PSEU</name>
<proteinExistence type="predicted"/>
<feature type="signal peptide" evidence="2">
    <location>
        <begin position="1"/>
        <end position="23"/>
    </location>
</feature>
<dbReference type="OrthoDB" id="128043at2"/>
<keyword evidence="4" id="KW-1185">Reference proteome</keyword>
<organism evidence="3 4">
    <name type="scientific">Saccharopolyspora terrae</name>
    <dbReference type="NCBI Taxonomy" id="2530384"/>
    <lineage>
        <taxon>Bacteria</taxon>
        <taxon>Bacillati</taxon>
        <taxon>Actinomycetota</taxon>
        <taxon>Actinomycetes</taxon>
        <taxon>Pseudonocardiales</taxon>
        <taxon>Pseudonocardiaceae</taxon>
        <taxon>Saccharopolyspora</taxon>
    </lineage>
</organism>
<sequence>MNTAAKLSAYGAVLALAFGGAWAAGSAVGPLTTGVAAQSGHPGVGHAGSGDNHSGTVAGATQYHFPAGLASTRDGYTLTSTTTTITPGSTEDFSFRITGPDGNPVTRFEAEHDKRMHLIVVRRDTAGYEHLHPEMSPDGTWNVPMRLPLGGTYRVFADFVPTGGADQTLGLDVNAPGAFEPVAHAPSRIAEVDGYQVKLDGQLSAKRSSPVTLTVSKNGQPVTDLQPYLAAYGHLVALRTGDLAYLHVHPEGAPGDGRTPAGPEITFRAEVPSAGTYRLFLDFQHQGQVRTAEFTVDTGPTASQQPQPPSADGHGSHG</sequence>